<evidence type="ECO:0000259" key="1">
    <source>
        <dbReference type="PROSITE" id="PS50003"/>
    </source>
</evidence>
<dbReference type="GO" id="GO:0005096">
    <property type="term" value="F:GTPase activator activity"/>
    <property type="evidence" value="ECO:0007669"/>
    <property type="project" value="InterPro"/>
</dbReference>
<dbReference type="Pfam" id="PF01412">
    <property type="entry name" value="ArfGap"/>
    <property type="match status" value="1"/>
</dbReference>
<dbReference type="InterPro" id="IPR037278">
    <property type="entry name" value="ARFGAP/RecO"/>
</dbReference>
<dbReference type="GO" id="GO:0005547">
    <property type="term" value="F:phosphatidylinositol-3,4,5-trisphosphate binding"/>
    <property type="evidence" value="ECO:0007669"/>
    <property type="project" value="TreeGrafter"/>
</dbReference>
<dbReference type="SMART" id="SM00105">
    <property type="entry name" value="ArfGap"/>
    <property type="match status" value="1"/>
</dbReference>
<dbReference type="SUPFAM" id="SSF50729">
    <property type="entry name" value="PH domain-like"/>
    <property type="match status" value="2"/>
</dbReference>
<dbReference type="InterPro" id="IPR011993">
    <property type="entry name" value="PH-like_dom_sf"/>
</dbReference>
<dbReference type="InterPro" id="IPR001849">
    <property type="entry name" value="PH_domain"/>
</dbReference>
<organism evidence="2 3">
    <name type="scientific">Macrostomum lignano</name>
    <dbReference type="NCBI Taxonomy" id="282301"/>
    <lineage>
        <taxon>Eukaryota</taxon>
        <taxon>Metazoa</taxon>
        <taxon>Spiralia</taxon>
        <taxon>Lophotrochozoa</taxon>
        <taxon>Platyhelminthes</taxon>
        <taxon>Rhabditophora</taxon>
        <taxon>Macrostomorpha</taxon>
        <taxon>Macrostomida</taxon>
        <taxon>Macrostomidae</taxon>
        <taxon>Macrostomum</taxon>
    </lineage>
</organism>
<sequence length="396" mass="44061">VIITMATAGPIAAISALAEQAANRVCADCVSAPPCAVSVNVGGAFVCGACAVAHRQAGYRTRSIERDRWQESETAELQGNSVLAETLETRMPPFYRRPMPDDPAVIRMQFVLAKYKRGEFANPARQAAYHRSGGGFVKSGRLMKRLTVPSVAAASVLHSGSGGSSSGGKFSQRLFELSERDNYLRYHSDDTSDSTVRASLPLDQLNVAMVGALIEMAHPHLMMISYPSGEYTRCLYVYHEDGEEIVAWYNAIRGCQYYRLRMSLVPPERLLQLSYEPRLADWLYKTGPRLSEPWRRRWCLLLRRSLLYYSASMQPLAKGELWLGEAPAYQVLTGPPTGLRRKSVGNHVFTVRTPERDYAFSTDSADCCRRWVAAIADLLAVPPTPQDFLYCKKSST</sequence>
<dbReference type="InterPro" id="IPR052589">
    <property type="entry name" value="Arf-GAP_dual-PH_domain"/>
</dbReference>
<dbReference type="STRING" id="282301.A0A267GRN0"/>
<comment type="caution">
    <text evidence="2">The sequence shown here is derived from an EMBL/GenBank/DDBJ whole genome shotgun (WGS) entry which is preliminary data.</text>
</comment>
<feature type="non-terminal residue" evidence="2">
    <location>
        <position position="1"/>
    </location>
</feature>
<dbReference type="SUPFAM" id="SSF57863">
    <property type="entry name" value="ArfGap/RecO-like zinc finger"/>
    <property type="match status" value="1"/>
</dbReference>
<dbReference type="Gene3D" id="1.10.220.150">
    <property type="entry name" value="Arf GTPase activating protein"/>
    <property type="match status" value="1"/>
</dbReference>
<dbReference type="PRINTS" id="PR00405">
    <property type="entry name" value="REVINTRACTNG"/>
</dbReference>
<gene>
    <name evidence="2" type="ORF">BOX15_Mlig033429g1</name>
</gene>
<name>A0A267GRN0_9PLAT</name>
<feature type="domain" description="PH" evidence="1">
    <location>
        <begin position="276"/>
        <end position="380"/>
    </location>
</feature>
<dbReference type="EMBL" id="NIVC01000177">
    <property type="protein sequence ID" value="PAA88701.1"/>
    <property type="molecule type" value="Genomic_DNA"/>
</dbReference>
<dbReference type="SMART" id="SM00233">
    <property type="entry name" value="PH"/>
    <property type="match status" value="2"/>
</dbReference>
<reference evidence="2 3" key="1">
    <citation type="submission" date="2017-06" db="EMBL/GenBank/DDBJ databases">
        <title>A platform for efficient transgenesis in Macrostomum lignano, a flatworm model organism for stem cell research.</title>
        <authorList>
            <person name="Berezikov E."/>
        </authorList>
    </citation>
    <scope>NUCLEOTIDE SEQUENCE [LARGE SCALE GENOMIC DNA]</scope>
    <source>
        <strain evidence="2">DV1</strain>
        <tissue evidence="2">Whole organism</tissue>
    </source>
</reference>
<dbReference type="OrthoDB" id="10266696at2759"/>
<evidence type="ECO:0000313" key="2">
    <source>
        <dbReference type="EMBL" id="PAA88701.1"/>
    </source>
</evidence>
<dbReference type="PANTHER" id="PTHR46021">
    <property type="entry name" value="ARF-GAP WITH DUAL PH DOMAIN-CONTAINING PROTEIN 1-LIKE PROTEIN"/>
    <property type="match status" value="1"/>
</dbReference>
<proteinExistence type="predicted"/>
<dbReference type="GO" id="GO:0005886">
    <property type="term" value="C:plasma membrane"/>
    <property type="evidence" value="ECO:0007669"/>
    <property type="project" value="TreeGrafter"/>
</dbReference>
<keyword evidence="3" id="KW-1185">Reference proteome</keyword>
<protein>
    <recommendedName>
        <fullName evidence="1">PH domain-containing protein</fullName>
    </recommendedName>
</protein>
<dbReference type="PANTHER" id="PTHR46021:SF2">
    <property type="entry name" value="ARF-GAP WITH DUAL PH DOMAIN-CONTAINING PROTEIN 1"/>
    <property type="match status" value="1"/>
</dbReference>
<dbReference type="AlphaFoldDB" id="A0A267GRN0"/>
<dbReference type="InterPro" id="IPR038508">
    <property type="entry name" value="ArfGAP_dom_sf"/>
</dbReference>
<dbReference type="Proteomes" id="UP000215902">
    <property type="component" value="Unassembled WGS sequence"/>
</dbReference>
<dbReference type="GO" id="GO:0005737">
    <property type="term" value="C:cytoplasm"/>
    <property type="evidence" value="ECO:0007669"/>
    <property type="project" value="TreeGrafter"/>
</dbReference>
<dbReference type="Pfam" id="PF00169">
    <property type="entry name" value="PH"/>
    <property type="match status" value="1"/>
</dbReference>
<dbReference type="PROSITE" id="PS50003">
    <property type="entry name" value="PH_DOMAIN"/>
    <property type="match status" value="2"/>
</dbReference>
<feature type="domain" description="PH" evidence="1">
    <location>
        <begin position="135"/>
        <end position="257"/>
    </location>
</feature>
<accession>A0A267GRN0</accession>
<dbReference type="InterPro" id="IPR001164">
    <property type="entry name" value="ArfGAP_dom"/>
</dbReference>
<evidence type="ECO:0000313" key="3">
    <source>
        <dbReference type="Proteomes" id="UP000215902"/>
    </source>
</evidence>
<dbReference type="Gene3D" id="2.30.29.30">
    <property type="entry name" value="Pleckstrin-homology domain (PH domain)/Phosphotyrosine-binding domain (PTB)"/>
    <property type="match status" value="2"/>
</dbReference>